<evidence type="ECO:0000313" key="4">
    <source>
        <dbReference type="Proteomes" id="UP000818323"/>
    </source>
</evidence>
<protein>
    <submittedName>
        <fullName evidence="3">Flavodoxin family protein</fullName>
    </submittedName>
</protein>
<reference evidence="3 4" key="1">
    <citation type="submission" date="2020-01" db="EMBL/GenBank/DDBJ databases">
        <title>Microvirga sp. nov., an arsenate reduction bacterium isolated from Tibet hotspring sediments.</title>
        <authorList>
            <person name="Yuan C.-G."/>
        </authorList>
    </citation>
    <scope>NUCLEOTIDE SEQUENCE [LARGE SCALE GENOMIC DNA]</scope>
    <source>
        <strain evidence="3 4">SYSU G3D203</strain>
    </source>
</reference>
<name>A0ABW9YZD9_9HYPH</name>
<feature type="domain" description="Flavodoxin-like fold" evidence="2">
    <location>
        <begin position="3"/>
        <end position="168"/>
    </location>
</feature>
<dbReference type="Gene3D" id="3.40.50.360">
    <property type="match status" value="1"/>
</dbReference>
<dbReference type="RefSeq" id="WP_161722984.1">
    <property type="nucleotide sequence ID" value="NZ_JAAAXI010000006.1"/>
</dbReference>
<accession>A0ABW9YZD9</accession>
<evidence type="ECO:0000259" key="2">
    <source>
        <dbReference type="Pfam" id="PF02525"/>
    </source>
</evidence>
<dbReference type="InterPro" id="IPR029039">
    <property type="entry name" value="Flavoprotein-like_sf"/>
</dbReference>
<dbReference type="PANTHER" id="PTHR47307">
    <property type="entry name" value="GLUTATHIONE-REGULATED POTASSIUM-EFFLUX SYSTEM ANCILLARY PROTEIN KEFG"/>
    <property type="match status" value="1"/>
</dbReference>
<proteinExistence type="predicted"/>
<keyword evidence="4" id="KW-1185">Reference proteome</keyword>
<comment type="caution">
    <text evidence="3">The sequence shown here is derived from an EMBL/GenBank/DDBJ whole genome shotgun (WGS) entry which is preliminary data.</text>
</comment>
<sequence>MPKTLILVAHPQMDASRANKALLAAVWRRPGIEIVDLYDASPDGQIDVEAQVRLLLDADRIVLQFPMQWYSTPPLLKEWQDQVLTRMIYLAFEREGRLLEGKPILVAVTAGAPERAYAPDGSNRFSVAELLKPLEATAHRCGLQWQEPFVLYDSRDASDEALRLSGERYAGRLCDLSLTLAA</sequence>
<dbReference type="InterPro" id="IPR003680">
    <property type="entry name" value="Flavodoxin_fold"/>
</dbReference>
<dbReference type="Proteomes" id="UP000818323">
    <property type="component" value="Unassembled WGS sequence"/>
</dbReference>
<dbReference type="PANTHER" id="PTHR47307:SF1">
    <property type="entry name" value="GLUTATHIONE-REGULATED POTASSIUM-EFFLUX SYSTEM ANCILLARY PROTEIN KEFG"/>
    <property type="match status" value="1"/>
</dbReference>
<evidence type="ECO:0000313" key="3">
    <source>
        <dbReference type="EMBL" id="NBJ25590.1"/>
    </source>
</evidence>
<dbReference type="InterPro" id="IPR046980">
    <property type="entry name" value="KefG/KefF"/>
</dbReference>
<dbReference type="SUPFAM" id="SSF52218">
    <property type="entry name" value="Flavoproteins"/>
    <property type="match status" value="1"/>
</dbReference>
<dbReference type="EMBL" id="JAAAXJ010000007">
    <property type="protein sequence ID" value="NBJ25590.1"/>
    <property type="molecule type" value="Genomic_DNA"/>
</dbReference>
<evidence type="ECO:0000256" key="1">
    <source>
        <dbReference type="ARBA" id="ARBA00023002"/>
    </source>
</evidence>
<keyword evidence="1" id="KW-0560">Oxidoreductase</keyword>
<dbReference type="Pfam" id="PF02525">
    <property type="entry name" value="Flavodoxin_2"/>
    <property type="match status" value="1"/>
</dbReference>
<gene>
    <name evidence="3" type="ORF">GR303_14615</name>
</gene>
<organism evidence="3 4">
    <name type="scientific">Microvirga arsenatis</name>
    <dbReference type="NCBI Taxonomy" id="2692265"/>
    <lineage>
        <taxon>Bacteria</taxon>
        <taxon>Pseudomonadati</taxon>
        <taxon>Pseudomonadota</taxon>
        <taxon>Alphaproteobacteria</taxon>
        <taxon>Hyphomicrobiales</taxon>
        <taxon>Methylobacteriaceae</taxon>
        <taxon>Microvirga</taxon>
    </lineage>
</organism>